<dbReference type="InParanoid" id="A0A0D0DCX0"/>
<keyword evidence="2" id="KW-1185">Reference proteome</keyword>
<proteinExistence type="predicted"/>
<name>A0A0D0DCX0_9AGAM</name>
<reference evidence="2" key="2">
    <citation type="submission" date="2015-01" db="EMBL/GenBank/DDBJ databases">
        <title>Evolutionary Origins and Diversification of the Mycorrhizal Mutualists.</title>
        <authorList>
            <consortium name="DOE Joint Genome Institute"/>
            <consortium name="Mycorrhizal Genomics Consortium"/>
            <person name="Kohler A."/>
            <person name="Kuo A."/>
            <person name="Nagy L.G."/>
            <person name="Floudas D."/>
            <person name="Copeland A."/>
            <person name="Barry K.W."/>
            <person name="Cichocki N."/>
            <person name="Veneault-Fourrey C."/>
            <person name="LaButti K."/>
            <person name="Lindquist E.A."/>
            <person name="Lipzen A."/>
            <person name="Lundell T."/>
            <person name="Morin E."/>
            <person name="Murat C."/>
            <person name="Riley R."/>
            <person name="Ohm R."/>
            <person name="Sun H."/>
            <person name="Tunlid A."/>
            <person name="Henrissat B."/>
            <person name="Grigoriev I.V."/>
            <person name="Hibbett D.S."/>
            <person name="Martin F."/>
        </authorList>
    </citation>
    <scope>NUCLEOTIDE SEQUENCE [LARGE SCALE GENOMIC DNA]</scope>
    <source>
        <strain evidence="2">Ve08.2h10</strain>
    </source>
</reference>
<gene>
    <name evidence="1" type="ORF">PAXRUDRAFT_729163</name>
</gene>
<dbReference type="AlphaFoldDB" id="A0A0D0DCX0"/>
<protein>
    <submittedName>
        <fullName evidence="1">Uncharacterized protein</fullName>
    </submittedName>
</protein>
<sequence>MCRIKACRTLGQKKKRAPRSAGRFTEVDPNFLCTMTEHPCEPATSSRRVATSFTPIYGITHPGSCGRHCSTDHPERTQALSHVHSHRARSGHGTIDRTPRARIRCELGTHVAYKYLHS</sequence>
<reference evidence="1 2" key="1">
    <citation type="submission" date="2014-04" db="EMBL/GenBank/DDBJ databases">
        <authorList>
            <consortium name="DOE Joint Genome Institute"/>
            <person name="Kuo A."/>
            <person name="Kohler A."/>
            <person name="Jargeat P."/>
            <person name="Nagy L.G."/>
            <person name="Floudas D."/>
            <person name="Copeland A."/>
            <person name="Barry K.W."/>
            <person name="Cichocki N."/>
            <person name="Veneault-Fourrey C."/>
            <person name="LaButti K."/>
            <person name="Lindquist E.A."/>
            <person name="Lipzen A."/>
            <person name="Lundell T."/>
            <person name="Morin E."/>
            <person name="Murat C."/>
            <person name="Sun H."/>
            <person name="Tunlid A."/>
            <person name="Henrissat B."/>
            <person name="Grigoriev I.V."/>
            <person name="Hibbett D.S."/>
            <person name="Martin F."/>
            <person name="Nordberg H.P."/>
            <person name="Cantor M.N."/>
            <person name="Hua S.X."/>
        </authorList>
    </citation>
    <scope>NUCLEOTIDE SEQUENCE [LARGE SCALE GENOMIC DNA]</scope>
    <source>
        <strain evidence="1 2">Ve08.2h10</strain>
    </source>
</reference>
<evidence type="ECO:0000313" key="1">
    <source>
        <dbReference type="EMBL" id="KIK82096.1"/>
    </source>
</evidence>
<dbReference type="HOGENOM" id="CLU_2073928_0_0_1"/>
<dbReference type="EMBL" id="KN825679">
    <property type="protein sequence ID" value="KIK82096.1"/>
    <property type="molecule type" value="Genomic_DNA"/>
</dbReference>
<accession>A0A0D0DCX0</accession>
<evidence type="ECO:0000313" key="2">
    <source>
        <dbReference type="Proteomes" id="UP000054538"/>
    </source>
</evidence>
<organism evidence="1 2">
    <name type="scientific">Paxillus rubicundulus Ve08.2h10</name>
    <dbReference type="NCBI Taxonomy" id="930991"/>
    <lineage>
        <taxon>Eukaryota</taxon>
        <taxon>Fungi</taxon>
        <taxon>Dikarya</taxon>
        <taxon>Basidiomycota</taxon>
        <taxon>Agaricomycotina</taxon>
        <taxon>Agaricomycetes</taxon>
        <taxon>Agaricomycetidae</taxon>
        <taxon>Boletales</taxon>
        <taxon>Paxilineae</taxon>
        <taxon>Paxillaceae</taxon>
        <taxon>Paxillus</taxon>
    </lineage>
</organism>
<dbReference type="Proteomes" id="UP000054538">
    <property type="component" value="Unassembled WGS sequence"/>
</dbReference>